<evidence type="ECO:0000256" key="1">
    <source>
        <dbReference type="SAM" id="MobiDB-lite"/>
    </source>
</evidence>
<gene>
    <name evidence="2" type="ORF">NQ318_006158</name>
</gene>
<organism evidence="2 3">
    <name type="scientific">Aromia moschata</name>
    <dbReference type="NCBI Taxonomy" id="1265417"/>
    <lineage>
        <taxon>Eukaryota</taxon>
        <taxon>Metazoa</taxon>
        <taxon>Ecdysozoa</taxon>
        <taxon>Arthropoda</taxon>
        <taxon>Hexapoda</taxon>
        <taxon>Insecta</taxon>
        <taxon>Pterygota</taxon>
        <taxon>Neoptera</taxon>
        <taxon>Endopterygota</taxon>
        <taxon>Coleoptera</taxon>
        <taxon>Polyphaga</taxon>
        <taxon>Cucujiformia</taxon>
        <taxon>Chrysomeloidea</taxon>
        <taxon>Cerambycidae</taxon>
        <taxon>Cerambycinae</taxon>
        <taxon>Callichromatini</taxon>
        <taxon>Aromia</taxon>
    </lineage>
</organism>
<dbReference type="AlphaFoldDB" id="A0AAV8XNI6"/>
<dbReference type="EMBL" id="JAPWTK010000457">
    <property type="protein sequence ID" value="KAJ8939976.1"/>
    <property type="molecule type" value="Genomic_DNA"/>
</dbReference>
<sequence length="77" mass="8708">MGKLKKLTKSRSIDDQDPGTFSPTRALSSKPNSNSDLEDNRGSKKDLKERITGIFRRAGSSSRMWKGDKRLAQRRGR</sequence>
<evidence type="ECO:0000313" key="3">
    <source>
        <dbReference type="Proteomes" id="UP001162162"/>
    </source>
</evidence>
<name>A0AAV8XNI6_9CUCU</name>
<accession>A0AAV8XNI6</accession>
<evidence type="ECO:0000313" key="2">
    <source>
        <dbReference type="EMBL" id="KAJ8939976.1"/>
    </source>
</evidence>
<feature type="compositionally biased region" description="Polar residues" evidence="1">
    <location>
        <begin position="19"/>
        <end position="35"/>
    </location>
</feature>
<reference evidence="2" key="1">
    <citation type="journal article" date="2023" name="Insect Mol. Biol.">
        <title>Genome sequencing provides insights into the evolution of gene families encoding plant cell wall-degrading enzymes in longhorned beetles.</title>
        <authorList>
            <person name="Shin N.R."/>
            <person name="Okamura Y."/>
            <person name="Kirsch R."/>
            <person name="Pauchet Y."/>
        </authorList>
    </citation>
    <scope>NUCLEOTIDE SEQUENCE</scope>
    <source>
        <strain evidence="2">AMC_N1</strain>
    </source>
</reference>
<proteinExistence type="predicted"/>
<keyword evidence="3" id="KW-1185">Reference proteome</keyword>
<protein>
    <submittedName>
        <fullName evidence="2">Uncharacterized protein</fullName>
    </submittedName>
</protein>
<feature type="compositionally biased region" description="Basic and acidic residues" evidence="1">
    <location>
        <begin position="38"/>
        <end position="51"/>
    </location>
</feature>
<comment type="caution">
    <text evidence="2">The sequence shown here is derived from an EMBL/GenBank/DDBJ whole genome shotgun (WGS) entry which is preliminary data.</text>
</comment>
<feature type="region of interest" description="Disordered" evidence="1">
    <location>
        <begin position="1"/>
        <end position="77"/>
    </location>
</feature>
<dbReference type="Proteomes" id="UP001162162">
    <property type="component" value="Unassembled WGS sequence"/>
</dbReference>